<organism evidence="8 9">
    <name type="scientific">Hypothenemus hampei</name>
    <name type="common">Coffee berry borer</name>
    <dbReference type="NCBI Taxonomy" id="57062"/>
    <lineage>
        <taxon>Eukaryota</taxon>
        <taxon>Metazoa</taxon>
        <taxon>Ecdysozoa</taxon>
        <taxon>Arthropoda</taxon>
        <taxon>Hexapoda</taxon>
        <taxon>Insecta</taxon>
        <taxon>Pterygota</taxon>
        <taxon>Neoptera</taxon>
        <taxon>Endopterygota</taxon>
        <taxon>Coleoptera</taxon>
        <taxon>Polyphaga</taxon>
        <taxon>Cucujiformia</taxon>
        <taxon>Curculionidae</taxon>
        <taxon>Scolytinae</taxon>
        <taxon>Hypothenemus</taxon>
    </lineage>
</organism>
<accession>A0ABD1ERK3</accession>
<evidence type="ECO:0000313" key="9">
    <source>
        <dbReference type="Proteomes" id="UP001566132"/>
    </source>
</evidence>
<dbReference type="InterPro" id="IPR019826">
    <property type="entry name" value="Carboxylesterase_B_AS"/>
</dbReference>
<sequence length="554" mass="61191">MFLYLNVLLLIGFLGPLALGDILVATPKGTVRGRELLSPGNRTFYGFTGIPYAKPPVGELRFQAPVEADQWEGVINATQDPNECFQVNSDSERENENCLFVNVFTPTLNVSAKLPVVLGIYGGSFRSGSAGYGRGGPDWFVERDIVIVSFNYRIGPFGFLSTNDIAIPGNAGLKDQQLALKWTYDNIAQFGGDPKHITLQGQSAGGASVTFQLLNLRNEGLIKAALVESGSAICPWAYLSGPNNLNYAQRLATVVNNNSSLGNNSGEFIKEFLQGVEARNIDAASAILYSQGIPLPTLEVEHDGAFLTQSMYEQLEAGQILKVPIFIGINSEEYISLAGNLENLQNIAKRYDSDNLKLVPRQFSGSNATLAAKLIKEAYVGSDTFSNKLGAMVQFYSDSSFTKSIIRFAELYSHFSPAVYFYQFSYKGPMGIYEYAIDGADNVAHGEEGHYMSITKAGSFDNTDYTKFPASDVTTHWRLIELWSNFYKYGNPTPTPVDLLENITWPPATEDDPKGFVYLNINETLQLKYGPKSPKYEAWKEAFENYAQRPFVTY</sequence>
<evidence type="ECO:0000256" key="1">
    <source>
        <dbReference type="ARBA" id="ARBA00005964"/>
    </source>
</evidence>
<dbReference type="PROSITE" id="PS00122">
    <property type="entry name" value="CARBOXYLESTERASE_B_1"/>
    <property type="match status" value="1"/>
</dbReference>
<keyword evidence="5" id="KW-0325">Glycoprotein</keyword>
<keyword evidence="6" id="KW-0732">Signal</keyword>
<dbReference type="SUPFAM" id="SSF53474">
    <property type="entry name" value="alpha/beta-Hydrolases"/>
    <property type="match status" value="1"/>
</dbReference>
<evidence type="ECO:0000256" key="6">
    <source>
        <dbReference type="RuleBase" id="RU361235"/>
    </source>
</evidence>
<feature type="chain" id="PRO_5044531688" description="Carboxylic ester hydrolase" evidence="6">
    <location>
        <begin position="21"/>
        <end position="554"/>
    </location>
</feature>
<keyword evidence="3 6" id="KW-0378">Hydrolase</keyword>
<dbReference type="InterPro" id="IPR002018">
    <property type="entry name" value="CarbesteraseB"/>
</dbReference>
<proteinExistence type="inferred from homology"/>
<evidence type="ECO:0000256" key="3">
    <source>
        <dbReference type="ARBA" id="ARBA00022801"/>
    </source>
</evidence>
<dbReference type="AlphaFoldDB" id="A0ABD1ERK3"/>
<dbReference type="Proteomes" id="UP001566132">
    <property type="component" value="Unassembled WGS sequence"/>
</dbReference>
<keyword evidence="9" id="KW-1185">Reference proteome</keyword>
<keyword evidence="4" id="KW-1015">Disulfide bond</keyword>
<name>A0ABD1ERK3_HYPHA</name>
<gene>
    <name evidence="8" type="ORF">ABEB36_006737</name>
</gene>
<evidence type="ECO:0000256" key="4">
    <source>
        <dbReference type="ARBA" id="ARBA00023157"/>
    </source>
</evidence>
<dbReference type="InterPro" id="IPR050309">
    <property type="entry name" value="Type-B_Carboxylest/Lipase"/>
</dbReference>
<dbReference type="Pfam" id="PF00135">
    <property type="entry name" value="COesterase"/>
    <property type="match status" value="1"/>
</dbReference>
<dbReference type="PANTHER" id="PTHR11559">
    <property type="entry name" value="CARBOXYLESTERASE"/>
    <property type="match status" value="1"/>
</dbReference>
<evidence type="ECO:0000259" key="7">
    <source>
        <dbReference type="Pfam" id="PF00135"/>
    </source>
</evidence>
<feature type="signal peptide" evidence="6">
    <location>
        <begin position="1"/>
        <end position="20"/>
    </location>
</feature>
<comment type="caution">
    <text evidence="8">The sequence shown here is derived from an EMBL/GenBank/DDBJ whole genome shotgun (WGS) entry which is preliminary data.</text>
</comment>
<evidence type="ECO:0000313" key="8">
    <source>
        <dbReference type="EMBL" id="KAL1501414.1"/>
    </source>
</evidence>
<feature type="domain" description="Carboxylesterase type B" evidence="7">
    <location>
        <begin position="23"/>
        <end position="539"/>
    </location>
</feature>
<dbReference type="EC" id="3.1.1.-" evidence="6"/>
<evidence type="ECO:0000256" key="5">
    <source>
        <dbReference type="ARBA" id="ARBA00023180"/>
    </source>
</evidence>
<dbReference type="EMBL" id="JBDJPC010000005">
    <property type="protein sequence ID" value="KAL1501414.1"/>
    <property type="molecule type" value="Genomic_DNA"/>
</dbReference>
<dbReference type="Gene3D" id="3.40.50.1820">
    <property type="entry name" value="alpha/beta hydrolase"/>
    <property type="match status" value="1"/>
</dbReference>
<evidence type="ECO:0000256" key="2">
    <source>
        <dbReference type="ARBA" id="ARBA00022487"/>
    </source>
</evidence>
<dbReference type="GO" id="GO:0052689">
    <property type="term" value="F:carboxylic ester hydrolase activity"/>
    <property type="evidence" value="ECO:0007669"/>
    <property type="project" value="UniProtKB-KW"/>
</dbReference>
<dbReference type="InterPro" id="IPR029058">
    <property type="entry name" value="AB_hydrolase_fold"/>
</dbReference>
<comment type="similarity">
    <text evidence="1 6">Belongs to the type-B carboxylesterase/lipase family.</text>
</comment>
<reference evidence="8 9" key="1">
    <citation type="submission" date="2024-05" db="EMBL/GenBank/DDBJ databases">
        <title>Genetic variation in Jamaican populations of the coffee berry borer (Hypothenemus hampei).</title>
        <authorList>
            <person name="Errbii M."/>
            <person name="Myrie A."/>
        </authorList>
    </citation>
    <scope>NUCLEOTIDE SEQUENCE [LARGE SCALE GENOMIC DNA]</scope>
    <source>
        <strain evidence="8">JA-Hopewell-2020-01-JO</strain>
        <tissue evidence="8">Whole body</tissue>
    </source>
</reference>
<protein>
    <recommendedName>
        <fullName evidence="6">Carboxylic ester hydrolase</fullName>
        <ecNumber evidence="6">3.1.1.-</ecNumber>
    </recommendedName>
</protein>
<keyword evidence="2" id="KW-0719">Serine esterase</keyword>